<dbReference type="EnsemblPlants" id="evm.model.04.1748">
    <property type="protein sequence ID" value="cds.evm.model.04.1748"/>
    <property type="gene ID" value="evm.TU.04.1748"/>
</dbReference>
<dbReference type="InterPro" id="IPR025836">
    <property type="entry name" value="Zn_knuckle_CX2CX4HX4C"/>
</dbReference>
<dbReference type="Pfam" id="PF14392">
    <property type="entry name" value="zf-CCHC_4"/>
    <property type="match status" value="1"/>
</dbReference>
<feature type="domain" description="Reverse transcriptase" evidence="2">
    <location>
        <begin position="666"/>
        <end position="949"/>
    </location>
</feature>
<dbReference type="Pfam" id="PF14111">
    <property type="entry name" value="DUF4283"/>
    <property type="match status" value="1"/>
</dbReference>
<proteinExistence type="predicted"/>
<evidence type="ECO:0000313" key="3">
    <source>
        <dbReference type="EnsemblPlants" id="cds.evm.model.04.1748"/>
    </source>
</evidence>
<evidence type="ECO:0000256" key="1">
    <source>
        <dbReference type="SAM" id="MobiDB-lite"/>
    </source>
</evidence>
<name>A0A803PEE1_CANSA</name>
<dbReference type="InterPro" id="IPR043502">
    <property type="entry name" value="DNA/RNA_pol_sf"/>
</dbReference>
<accession>A0A803PEE1</accession>
<evidence type="ECO:0000313" key="4">
    <source>
        <dbReference type="Proteomes" id="UP000596661"/>
    </source>
</evidence>
<feature type="compositionally biased region" description="Low complexity" evidence="1">
    <location>
        <begin position="234"/>
        <end position="253"/>
    </location>
</feature>
<dbReference type="Pfam" id="PF00078">
    <property type="entry name" value="RVT_1"/>
    <property type="match status" value="1"/>
</dbReference>
<dbReference type="CDD" id="cd06222">
    <property type="entry name" value="RNase_H_like"/>
    <property type="match status" value="1"/>
</dbReference>
<dbReference type="GO" id="GO:0004523">
    <property type="term" value="F:RNA-DNA hybrid ribonuclease activity"/>
    <property type="evidence" value="ECO:0007669"/>
    <property type="project" value="InterPro"/>
</dbReference>
<dbReference type="EMBL" id="UZAU01000400">
    <property type="status" value="NOT_ANNOTATED_CDS"/>
    <property type="molecule type" value="Genomic_DNA"/>
</dbReference>
<feature type="compositionally biased region" description="Polar residues" evidence="1">
    <location>
        <begin position="341"/>
        <end position="350"/>
    </location>
</feature>
<dbReference type="PROSITE" id="PS50878">
    <property type="entry name" value="RT_POL"/>
    <property type="match status" value="1"/>
</dbReference>
<sequence>MAEEVRRGYASISMEDDEDEGLLFDNGDQEMPEFDARWCLVGRFLTDRSLDFMAMQHKMASLWRPGRGLSVKELDPNLYLFQFFHEFDVERVIEGSPWTFDRVPLVFTRLKEGDDPRMVLGNFVGSFVESDKNNFMGLWRDYFRVRVSVQVDRPLKRKKKLQLKNGLECYAFFKYEDLSTFCFICGILGHSEKFCDVNFTTPHHLIKKNYDLEMKAEPRRRRQHTIGAKWLRDGLSNSVGNSSSHGHGSFRGQSSDDREQSMEENQGLNGVITGKHIANLGVMGGVNPESVVVNMETNKDGNMDLYSCDSLGQQEVNEEDELVILENKRRKTFLKEANGPINVQNPNTTVLEGPKNSFGAGSDDRLQWRLTGLYGELNRNLHRETWTLMRSLVTQSVQPWCMIGDMNNLLNFSDQGGGRSYPGGYWKVSNRQFGAAIWLMSSSKATVTPGREAGEPNIGWKADWIGLWSLIIVCYEIVKSCWNESGHMDVFSKINSCASALTIWGKDVTGNFKARINKCKKELKLLKNKRDSLAKQFWLKDGDQNSKYFHRAASNRRSHNRIVKLKNDNGDWVEWDHGLENVIVDYFSNLFATDGSACTEVIDCIQSRVTSQMNEELTRNVSVEEVKRAVFDMHPDKSPGPDGMTPAFYQKCWGIVCNDVVSLVQQYFSTGVLPPGCCDANIVLIPKKKRPERMVDLRPIAICNVLYKVITKVMANRMKPFMDEIVADTQSAFISGRLISDNIMVSFEVLHYLKQKRKGKEGYMALKLDMSKAYDRIEWGFLRAMLAKLGFGQSWVNLVLNCVTSACYKVTHGGRDNIGPIVPSRGIRQGDPLSPYIFILCAEGLSALIRKYEDRGWVHGCKVANSAPRISHMLFADDSYLYCKATIAEAVKIQELLHKFEMASGQKVNLNKSSIFYSVNTDIRQRYDINQLLHMIQADENSLYLGLPSTLGRNKSAVLGYLKDRVRKRLQGWEAKILSRAGKEILIKTVAQSLPNYAMSVFLLPVEIGKDIECQMANFWWKTSSRGNKGINWMSWDRMCKHKSVGGMGFRNLRDFNLALLGKQGWRLLSRPNSLVARVYKARYFPNESFLTAQLGNNPSFVWRSIWEAQDIVRKGTRWQVGDGGSISVLGDPWLPDADNPYVLSSHPGLEGVKVCSLMCPNDRCWNLEILQNMFGDRDISLITKIPLQVSPYPDQYFWHMENSGLYTVKSAYNLIQQSKGLVYEDHFSTFWKQLWALRIPPKLKNLIWRSGMVATLCWAIWNARNELVWKRKRVGASDIVVSARNYLDQWRNAQKSQTEISWPGFQETLDPALVEAMGVRGALSWLKRRPRQQTFVETDCLTVVQALRSQVKMISLFGIVISECKCLLRELKNVSICFIKRSANMVAHCLARASILYPDRSFSLGDVPTDMLPYLVAEFAG</sequence>
<evidence type="ECO:0000259" key="2">
    <source>
        <dbReference type="PROSITE" id="PS50878"/>
    </source>
</evidence>
<dbReference type="InterPro" id="IPR000477">
    <property type="entry name" value="RT_dom"/>
</dbReference>
<dbReference type="PANTHER" id="PTHR33116">
    <property type="entry name" value="REVERSE TRANSCRIPTASE ZINC-BINDING DOMAIN-CONTAINING PROTEIN-RELATED-RELATED"/>
    <property type="match status" value="1"/>
</dbReference>
<organism evidence="3 4">
    <name type="scientific">Cannabis sativa</name>
    <name type="common">Hemp</name>
    <name type="synonym">Marijuana</name>
    <dbReference type="NCBI Taxonomy" id="3483"/>
    <lineage>
        <taxon>Eukaryota</taxon>
        <taxon>Viridiplantae</taxon>
        <taxon>Streptophyta</taxon>
        <taxon>Embryophyta</taxon>
        <taxon>Tracheophyta</taxon>
        <taxon>Spermatophyta</taxon>
        <taxon>Magnoliopsida</taxon>
        <taxon>eudicotyledons</taxon>
        <taxon>Gunneridae</taxon>
        <taxon>Pentapetalae</taxon>
        <taxon>rosids</taxon>
        <taxon>fabids</taxon>
        <taxon>Rosales</taxon>
        <taxon>Cannabaceae</taxon>
        <taxon>Cannabis</taxon>
    </lineage>
</organism>
<protein>
    <recommendedName>
        <fullName evidence="2">Reverse transcriptase domain-containing protein</fullName>
    </recommendedName>
</protein>
<reference evidence="3" key="1">
    <citation type="submission" date="2018-11" db="EMBL/GenBank/DDBJ databases">
        <authorList>
            <person name="Grassa J C."/>
        </authorList>
    </citation>
    <scope>NUCLEOTIDE SEQUENCE [LARGE SCALE GENOMIC DNA]</scope>
</reference>
<dbReference type="InterPro" id="IPR044730">
    <property type="entry name" value="RNase_H-like_dom_plant"/>
</dbReference>
<dbReference type="GO" id="GO:0003676">
    <property type="term" value="F:nucleic acid binding"/>
    <property type="evidence" value="ECO:0007669"/>
    <property type="project" value="InterPro"/>
</dbReference>
<feature type="region of interest" description="Disordered" evidence="1">
    <location>
        <begin position="233"/>
        <end position="263"/>
    </location>
</feature>
<dbReference type="InterPro" id="IPR002156">
    <property type="entry name" value="RNaseH_domain"/>
</dbReference>
<dbReference type="InterPro" id="IPR025558">
    <property type="entry name" value="DUF4283"/>
</dbReference>
<dbReference type="Gramene" id="evm.model.04.1748">
    <property type="protein sequence ID" value="cds.evm.model.04.1748"/>
    <property type="gene ID" value="evm.TU.04.1748"/>
</dbReference>
<dbReference type="SUPFAM" id="SSF56672">
    <property type="entry name" value="DNA/RNA polymerases"/>
    <property type="match status" value="1"/>
</dbReference>
<reference evidence="3" key="2">
    <citation type="submission" date="2021-03" db="UniProtKB">
        <authorList>
            <consortium name="EnsemblPlants"/>
        </authorList>
    </citation>
    <scope>IDENTIFICATION</scope>
</reference>
<dbReference type="InterPro" id="IPR036397">
    <property type="entry name" value="RNaseH_sf"/>
</dbReference>
<dbReference type="CDD" id="cd01650">
    <property type="entry name" value="RT_nLTR_like"/>
    <property type="match status" value="1"/>
</dbReference>
<dbReference type="Pfam" id="PF13456">
    <property type="entry name" value="RVT_3"/>
    <property type="match status" value="1"/>
</dbReference>
<dbReference type="PANTHER" id="PTHR33116:SF86">
    <property type="entry name" value="REVERSE TRANSCRIPTASE DOMAIN-CONTAINING PROTEIN"/>
    <property type="match status" value="1"/>
</dbReference>
<keyword evidence="4" id="KW-1185">Reference proteome</keyword>
<feature type="region of interest" description="Disordered" evidence="1">
    <location>
        <begin position="339"/>
        <end position="358"/>
    </location>
</feature>
<dbReference type="Gene3D" id="3.30.420.10">
    <property type="entry name" value="Ribonuclease H-like superfamily/Ribonuclease H"/>
    <property type="match status" value="1"/>
</dbReference>
<dbReference type="Proteomes" id="UP000596661">
    <property type="component" value="Chromosome 4"/>
</dbReference>